<reference evidence="1 2" key="1">
    <citation type="submission" date="2020-08" db="EMBL/GenBank/DDBJ databases">
        <title>Genomic Encyclopedia of Type Strains, Phase IV (KMG-IV): sequencing the most valuable type-strain genomes for metagenomic binning, comparative biology and taxonomic classification.</title>
        <authorList>
            <person name="Goeker M."/>
        </authorList>
    </citation>
    <scope>NUCLEOTIDE SEQUENCE [LARGE SCALE GENOMIC DNA]</scope>
    <source>
        <strain evidence="1 2">DSM 23562</strain>
    </source>
</reference>
<accession>A0A7W9SKW9</accession>
<keyword evidence="2" id="KW-1185">Reference proteome</keyword>
<gene>
    <name evidence="1" type="ORF">HNQ39_000283</name>
</gene>
<evidence type="ECO:0000313" key="2">
    <source>
        <dbReference type="Proteomes" id="UP000520814"/>
    </source>
</evidence>
<dbReference type="EMBL" id="JACHGW010000001">
    <property type="protein sequence ID" value="MBB6048521.1"/>
    <property type="molecule type" value="Genomic_DNA"/>
</dbReference>
<dbReference type="AlphaFoldDB" id="A0A7W9SKW9"/>
<evidence type="ECO:0000313" key="1">
    <source>
        <dbReference type="EMBL" id="MBB6048521.1"/>
    </source>
</evidence>
<protein>
    <submittedName>
        <fullName evidence="1">Uncharacterized protein</fullName>
    </submittedName>
</protein>
<dbReference type="RefSeq" id="WP_184192163.1">
    <property type="nucleotide sequence ID" value="NZ_JACHGW010000001.1"/>
</dbReference>
<proteinExistence type="predicted"/>
<organism evidence="1 2">
    <name type="scientific">Armatimonas rosea</name>
    <dbReference type="NCBI Taxonomy" id="685828"/>
    <lineage>
        <taxon>Bacteria</taxon>
        <taxon>Bacillati</taxon>
        <taxon>Armatimonadota</taxon>
        <taxon>Armatimonadia</taxon>
        <taxon>Armatimonadales</taxon>
        <taxon>Armatimonadaceae</taxon>
        <taxon>Armatimonas</taxon>
    </lineage>
</organism>
<sequence>MSDEHIGVQWAIFRSGRGPYDDYKVTAMVADGTADTKERLAESIRFLCHNFYSDIELPAEDNKVFFFWQIRKDLWALSRITDDKELAGQRRGVEYLHLLLPAEQLLKMGGPLTLMGADAVWDTLRSKGQAQDFTLLQLQPPPPTKTTSTGVPEPLAPELPFNPENEAKLKRWLHALLAANQFSTFATWWPSTRPTPRGVFSVVLRAPSMLLPGRGEIKQLADRLGAELIGILPSPHADDEPARELTQGLTQDATSLADQVAETMRLGEAMDPDEWRKRTSDGAGIAGRIARNIKALALRNTVSDETVESLARIGREYARLEFGLEKQPPPFRPQLLPELEALPEDETLDARPVNRKVVLALVGIGLFAAGWGLGTITASQGAHPSATSGVSVTN</sequence>
<comment type="caution">
    <text evidence="1">The sequence shown here is derived from an EMBL/GenBank/DDBJ whole genome shotgun (WGS) entry which is preliminary data.</text>
</comment>
<dbReference type="Proteomes" id="UP000520814">
    <property type="component" value="Unassembled WGS sequence"/>
</dbReference>
<name>A0A7W9SKW9_ARMRO</name>